<comment type="caution">
    <text evidence="3">The sequence shown here is derived from an EMBL/GenBank/DDBJ whole genome shotgun (WGS) entry which is preliminary data.</text>
</comment>
<keyword evidence="1" id="KW-0611">Plant defense</keyword>
<feature type="domain" description="NB-ARC" evidence="2">
    <location>
        <begin position="106"/>
        <end position="173"/>
    </location>
</feature>
<dbReference type="Gene3D" id="3.40.50.300">
    <property type="entry name" value="P-loop containing nucleotide triphosphate hydrolases"/>
    <property type="match status" value="1"/>
</dbReference>
<dbReference type="STRING" id="57577.A0A2K3MWR3"/>
<name>A0A2K3MWR3_TRIPR</name>
<dbReference type="EMBL" id="ASHM01013198">
    <property type="protein sequence ID" value="PNX95174.1"/>
    <property type="molecule type" value="Genomic_DNA"/>
</dbReference>
<organism evidence="3 4">
    <name type="scientific">Trifolium pratense</name>
    <name type="common">Red clover</name>
    <dbReference type="NCBI Taxonomy" id="57577"/>
    <lineage>
        <taxon>Eukaryota</taxon>
        <taxon>Viridiplantae</taxon>
        <taxon>Streptophyta</taxon>
        <taxon>Embryophyta</taxon>
        <taxon>Tracheophyta</taxon>
        <taxon>Spermatophyta</taxon>
        <taxon>Magnoliopsida</taxon>
        <taxon>eudicotyledons</taxon>
        <taxon>Gunneridae</taxon>
        <taxon>Pentapetalae</taxon>
        <taxon>rosids</taxon>
        <taxon>fabids</taxon>
        <taxon>Fabales</taxon>
        <taxon>Fabaceae</taxon>
        <taxon>Papilionoideae</taxon>
        <taxon>50 kb inversion clade</taxon>
        <taxon>NPAAA clade</taxon>
        <taxon>Hologalegina</taxon>
        <taxon>IRL clade</taxon>
        <taxon>Trifolieae</taxon>
        <taxon>Trifolium</taxon>
    </lineage>
</organism>
<dbReference type="Gramene" id="Tp57577_TGAC_v2_mRNA23016">
    <property type="protein sequence ID" value="Tp57577_TGAC_v2_mRNA23016"/>
    <property type="gene ID" value="Tp57577_TGAC_v2_gene22254"/>
</dbReference>
<reference evidence="3 4" key="2">
    <citation type="journal article" date="2017" name="Front. Plant Sci.">
        <title>Gene Classification and Mining of Molecular Markers Useful in Red Clover (Trifolium pratense) Breeding.</title>
        <authorList>
            <person name="Istvanek J."/>
            <person name="Dluhosova J."/>
            <person name="Dluhos P."/>
            <person name="Patkova L."/>
            <person name="Nedelnik J."/>
            <person name="Repkova J."/>
        </authorList>
    </citation>
    <scope>NUCLEOTIDE SEQUENCE [LARGE SCALE GENOMIC DNA]</scope>
    <source>
        <strain evidence="4">cv. Tatra</strain>
        <tissue evidence="3">Young leaves</tissue>
    </source>
</reference>
<dbReference type="OrthoDB" id="786439at2759"/>
<dbReference type="PANTHER" id="PTHR33463:SF183">
    <property type="entry name" value="NB-ARC DOMAIN DISEASE RESISTANCE PROTEIN"/>
    <property type="match status" value="1"/>
</dbReference>
<gene>
    <name evidence="3" type="ORF">L195_g018358</name>
</gene>
<evidence type="ECO:0000256" key="1">
    <source>
        <dbReference type="ARBA" id="ARBA00022821"/>
    </source>
</evidence>
<dbReference type="PANTHER" id="PTHR33463">
    <property type="entry name" value="NB-ARC DOMAIN-CONTAINING PROTEIN-RELATED"/>
    <property type="match status" value="1"/>
</dbReference>
<dbReference type="InterPro" id="IPR027417">
    <property type="entry name" value="P-loop_NTPase"/>
</dbReference>
<dbReference type="InterPro" id="IPR002182">
    <property type="entry name" value="NB-ARC"/>
</dbReference>
<dbReference type="Proteomes" id="UP000236291">
    <property type="component" value="Unassembled WGS sequence"/>
</dbReference>
<dbReference type="SUPFAM" id="SSF52540">
    <property type="entry name" value="P-loop containing nucleoside triphosphate hydrolases"/>
    <property type="match status" value="1"/>
</dbReference>
<accession>A0A2K3MWR3</accession>
<protein>
    <submittedName>
        <fullName evidence="3">TIR-similar-domain-containing protein TSDC</fullName>
    </submittedName>
</protein>
<evidence type="ECO:0000313" key="3">
    <source>
        <dbReference type="EMBL" id="PNX95174.1"/>
    </source>
</evidence>
<evidence type="ECO:0000259" key="2">
    <source>
        <dbReference type="Pfam" id="PF00931"/>
    </source>
</evidence>
<dbReference type="InterPro" id="IPR050905">
    <property type="entry name" value="Plant_NBS-LRR"/>
</dbReference>
<proteinExistence type="predicted"/>
<sequence length="174" mass="19822">MAMDSYLIPLVSSRDLARLKVEAIDHKTEMVNDDVFVWLNEAEILIQEVKNLTTRTRRADGYELSRLVHKVIAHQKKYELIDPFLIPIPSLEHFSSENIVCFNSREKASDQLLTALQDDSCSMIGLYGREGSGKTTLVKAMGEKVKYLKIFHKVLLVTMIQSPNIKTIQDEIAD</sequence>
<reference evidence="3 4" key="1">
    <citation type="journal article" date="2014" name="Am. J. Bot.">
        <title>Genome assembly and annotation for red clover (Trifolium pratense; Fabaceae).</title>
        <authorList>
            <person name="Istvanek J."/>
            <person name="Jaros M."/>
            <person name="Krenek A."/>
            <person name="Repkova J."/>
        </authorList>
    </citation>
    <scope>NUCLEOTIDE SEQUENCE [LARGE SCALE GENOMIC DNA]</scope>
    <source>
        <strain evidence="4">cv. Tatra</strain>
        <tissue evidence="3">Young leaves</tissue>
    </source>
</reference>
<evidence type="ECO:0000313" key="4">
    <source>
        <dbReference type="Proteomes" id="UP000236291"/>
    </source>
</evidence>
<dbReference type="AlphaFoldDB" id="A0A2K3MWR3"/>
<dbReference type="GO" id="GO:0043531">
    <property type="term" value="F:ADP binding"/>
    <property type="evidence" value="ECO:0007669"/>
    <property type="project" value="InterPro"/>
</dbReference>
<dbReference type="Pfam" id="PF00931">
    <property type="entry name" value="NB-ARC"/>
    <property type="match status" value="1"/>
</dbReference>